<dbReference type="PANTHER" id="PTHR30544">
    <property type="entry name" value="23S RRNA METHYLTRANSFERASE"/>
    <property type="match status" value="1"/>
</dbReference>
<dbReference type="GO" id="GO:0046872">
    <property type="term" value="F:metal ion binding"/>
    <property type="evidence" value="ECO:0007669"/>
    <property type="project" value="UniProtKB-KW"/>
</dbReference>
<accession>Q2Z000</accession>
<dbReference type="InterPro" id="IPR004383">
    <property type="entry name" value="rRNA_lsu_MTrfase_RlmN/Cfr"/>
</dbReference>
<evidence type="ECO:0000313" key="12">
    <source>
        <dbReference type="EMBL" id="CAI78565.1"/>
    </source>
</evidence>
<dbReference type="SFLD" id="SFLDF00275">
    <property type="entry name" value="adenosine_C2_methyltransferase"/>
    <property type="match status" value="1"/>
</dbReference>
<dbReference type="InterPro" id="IPR058240">
    <property type="entry name" value="rSAM_sf"/>
</dbReference>
<proteinExistence type="predicted"/>
<dbReference type="GO" id="GO:0070475">
    <property type="term" value="P:rRNA base methylation"/>
    <property type="evidence" value="ECO:0007669"/>
    <property type="project" value="TreeGrafter"/>
</dbReference>
<keyword evidence="10" id="KW-0411">Iron-sulfur</keyword>
<evidence type="ECO:0000256" key="7">
    <source>
        <dbReference type="ARBA" id="ARBA00022691"/>
    </source>
</evidence>
<comment type="cofactor">
    <cofactor evidence="1">
        <name>[4Fe-4S] cluster</name>
        <dbReference type="ChEBI" id="CHEBI:49883"/>
    </cofactor>
</comment>
<dbReference type="SFLD" id="SFLDS00029">
    <property type="entry name" value="Radical_SAM"/>
    <property type="match status" value="1"/>
</dbReference>
<evidence type="ECO:0000259" key="11">
    <source>
        <dbReference type="PROSITE" id="PS51918"/>
    </source>
</evidence>
<dbReference type="CDD" id="cd01335">
    <property type="entry name" value="Radical_SAM"/>
    <property type="match status" value="1"/>
</dbReference>
<dbReference type="GO" id="GO:0005737">
    <property type="term" value="C:cytoplasm"/>
    <property type="evidence" value="ECO:0007669"/>
    <property type="project" value="UniProtKB-SubCell"/>
</dbReference>
<dbReference type="SFLD" id="SFLDG01062">
    <property type="entry name" value="methyltransferase_(Class_A)"/>
    <property type="match status" value="1"/>
</dbReference>
<evidence type="ECO:0000256" key="8">
    <source>
        <dbReference type="ARBA" id="ARBA00022723"/>
    </source>
</evidence>
<keyword evidence="8" id="KW-0479">Metal-binding</keyword>
<evidence type="ECO:0000256" key="4">
    <source>
        <dbReference type="ARBA" id="ARBA00022490"/>
    </source>
</evidence>
<dbReference type="Gene3D" id="3.20.20.70">
    <property type="entry name" value="Aldolase class I"/>
    <property type="match status" value="1"/>
</dbReference>
<evidence type="ECO:0000256" key="2">
    <source>
        <dbReference type="ARBA" id="ARBA00004496"/>
    </source>
</evidence>
<reference evidence="12" key="1">
    <citation type="journal article" date="2005" name="Environ. Microbiol.">
        <title>Lateral gene transfer and phylogenetic assignment of environmental fosmid clones.</title>
        <authorList>
            <person name="Nesbo C.L."/>
            <person name="Boucher Y."/>
            <person name="Dlutek M."/>
            <person name="Doolittle F.W."/>
        </authorList>
    </citation>
    <scope>NUCLEOTIDE SEQUENCE</scope>
</reference>
<dbReference type="AlphaFoldDB" id="Q2Z000"/>
<dbReference type="InterPro" id="IPR040072">
    <property type="entry name" value="Methyltransferase_A"/>
</dbReference>
<evidence type="ECO:0000256" key="5">
    <source>
        <dbReference type="ARBA" id="ARBA00022603"/>
    </source>
</evidence>
<dbReference type="EMBL" id="AJ937765">
    <property type="protein sequence ID" value="CAI78565.1"/>
    <property type="molecule type" value="Genomic_DNA"/>
</dbReference>
<evidence type="ECO:0000256" key="9">
    <source>
        <dbReference type="ARBA" id="ARBA00023004"/>
    </source>
</evidence>
<sequence length="365" mass="40426">MRPMKGWPGDRVCRTIRFQPMPLQFKDLTAAELHAALAPEGVSLRLARRLQAAVLKRDAFPRTLPEVSDKMLARIREEVRLPKLVLKDKAVSARDGFAKYLFQGDGPEPFEAVRIPLLHRSGDEKYIACLSSQVGCALGCAFCATGRMGFVRNLSAWEMVDQVIRLSADSEHPIRGAVFMGMGEPMLNYEAVVRAARILCEPCGLAVSAKAVSISTAGVVPGIRRFTADRLPFRLVVSLTSADSARRREVMPLEQAYPLTDLMEAVREYHKSSGQRVILAWTMISGFNTREEDAVQLAALVRGLPIRLDLIDVNDATGRFKPPSSLELHEFRDALSKHLKMPVARRYSGGKDIRAACGMLAGRRN</sequence>
<evidence type="ECO:0000256" key="3">
    <source>
        <dbReference type="ARBA" id="ARBA00022485"/>
    </source>
</evidence>
<evidence type="ECO:0000256" key="1">
    <source>
        <dbReference type="ARBA" id="ARBA00001966"/>
    </source>
</evidence>
<comment type="subcellular location">
    <subcellularLocation>
        <location evidence="2">Cytoplasm</location>
    </subcellularLocation>
</comment>
<protein>
    <recommendedName>
        <fullName evidence="11">Radical SAM core domain-containing protein</fullName>
    </recommendedName>
</protein>
<name>Q2Z000_9BACT</name>
<dbReference type="SUPFAM" id="SSF102114">
    <property type="entry name" value="Radical SAM enzymes"/>
    <property type="match status" value="1"/>
</dbReference>
<organism evidence="12">
    <name type="scientific">uncultured Aminicenantes bacterium</name>
    <dbReference type="NCBI Taxonomy" id="174294"/>
    <lineage>
        <taxon>Bacteria</taxon>
        <taxon>Candidatus Aminicenantota</taxon>
        <taxon>environmental samples</taxon>
    </lineage>
</organism>
<dbReference type="PIRSF" id="PIRSF006004">
    <property type="entry name" value="CHP00048"/>
    <property type="match status" value="1"/>
</dbReference>
<evidence type="ECO:0000256" key="10">
    <source>
        <dbReference type="ARBA" id="ARBA00023014"/>
    </source>
</evidence>
<keyword evidence="4" id="KW-0963">Cytoplasm</keyword>
<feature type="domain" description="Radical SAM core" evidence="11">
    <location>
        <begin position="122"/>
        <end position="351"/>
    </location>
</feature>
<dbReference type="InterPro" id="IPR013785">
    <property type="entry name" value="Aldolase_TIM"/>
</dbReference>
<dbReference type="InterPro" id="IPR007197">
    <property type="entry name" value="rSAM"/>
</dbReference>
<keyword evidence="3" id="KW-0004">4Fe-4S</keyword>
<keyword evidence="9" id="KW-0408">Iron</keyword>
<dbReference type="Pfam" id="PF04055">
    <property type="entry name" value="Radical_SAM"/>
    <property type="match status" value="1"/>
</dbReference>
<dbReference type="PANTHER" id="PTHR30544:SF5">
    <property type="entry name" value="RADICAL SAM CORE DOMAIN-CONTAINING PROTEIN"/>
    <property type="match status" value="1"/>
</dbReference>
<dbReference type="GO" id="GO:0008173">
    <property type="term" value="F:RNA methyltransferase activity"/>
    <property type="evidence" value="ECO:0007669"/>
    <property type="project" value="InterPro"/>
</dbReference>
<dbReference type="GO" id="GO:0030488">
    <property type="term" value="P:tRNA methylation"/>
    <property type="evidence" value="ECO:0007669"/>
    <property type="project" value="TreeGrafter"/>
</dbReference>
<dbReference type="PROSITE" id="PS51918">
    <property type="entry name" value="RADICAL_SAM"/>
    <property type="match status" value="1"/>
</dbReference>
<keyword evidence="5" id="KW-0489">Methyltransferase</keyword>
<dbReference type="GO" id="GO:0051539">
    <property type="term" value="F:4 iron, 4 sulfur cluster binding"/>
    <property type="evidence" value="ECO:0007669"/>
    <property type="project" value="UniProtKB-KW"/>
</dbReference>
<keyword evidence="6" id="KW-0808">Transferase</keyword>
<evidence type="ECO:0000256" key="6">
    <source>
        <dbReference type="ARBA" id="ARBA00022679"/>
    </source>
</evidence>
<keyword evidence="7" id="KW-0949">S-adenosyl-L-methionine</keyword>